<organism evidence="2 3">
    <name type="scientific">Rhizobium freirei PRF 81</name>
    <dbReference type="NCBI Taxonomy" id="363754"/>
    <lineage>
        <taxon>Bacteria</taxon>
        <taxon>Pseudomonadati</taxon>
        <taxon>Pseudomonadota</taxon>
        <taxon>Alphaproteobacteria</taxon>
        <taxon>Hyphomicrobiales</taxon>
        <taxon>Rhizobiaceae</taxon>
        <taxon>Rhizobium/Agrobacterium group</taxon>
        <taxon>Rhizobium</taxon>
    </lineage>
</organism>
<feature type="region of interest" description="Disordered" evidence="1">
    <location>
        <begin position="1"/>
        <end position="44"/>
    </location>
</feature>
<keyword evidence="3" id="KW-1185">Reference proteome</keyword>
<sequence length="138" mass="15546">MRGGNHDTDIGAQRTRQHRDGRRRNRPENEGINAGGREARDHRVLQHVTGKARVLADDHSVTVTASLEDRACSDTHAHGKIRRHRIGIGLTANSVGSEIATFHMHSRDCSVPLWDCGIPFTSTEFRGRREHRCLRLMP</sequence>
<comment type="caution">
    <text evidence="2">The sequence shown here is derived from an EMBL/GenBank/DDBJ whole genome shotgun (WGS) entry which is preliminary data.</text>
</comment>
<dbReference type="Proteomes" id="UP000012429">
    <property type="component" value="Unassembled WGS sequence"/>
</dbReference>
<reference evidence="2 3" key="1">
    <citation type="journal article" date="2012" name="BMC Genomics">
        <title>Genomic basis of broad host range and environmental adaptability of Rhizobium tropici CIAT 899 and Rhizobium sp. PRF 81 which are used in inoculants for common bean (Phaseolus vulgaris L.).</title>
        <authorList>
            <person name="Ormeno-Orrillo E."/>
            <person name="Menna P."/>
            <person name="Almeida L.G."/>
            <person name="Ollero F.J."/>
            <person name="Nicolas M.F."/>
            <person name="Pains Rodrigues E."/>
            <person name="Shigueyoshi Nakatani A."/>
            <person name="Silva Batista J.S."/>
            <person name="Oliveira Chueire L.M."/>
            <person name="Souza R.C."/>
            <person name="Ribeiro Vasconcelos A.T."/>
            <person name="Megias M."/>
            <person name="Hungria M."/>
            <person name="Martinez-Romero E."/>
        </authorList>
    </citation>
    <scope>NUCLEOTIDE SEQUENCE [LARGE SCALE GENOMIC DNA]</scope>
    <source>
        <strain evidence="2 3">PRF 81</strain>
    </source>
</reference>
<dbReference type="EMBL" id="AQHN01000056">
    <property type="protein sequence ID" value="ENN87288.1"/>
    <property type="molecule type" value="Genomic_DNA"/>
</dbReference>
<protein>
    <submittedName>
        <fullName evidence="2">Uncharacterized protein</fullName>
    </submittedName>
</protein>
<evidence type="ECO:0000256" key="1">
    <source>
        <dbReference type="SAM" id="MobiDB-lite"/>
    </source>
</evidence>
<name>N6UAR6_9HYPH</name>
<evidence type="ECO:0000313" key="2">
    <source>
        <dbReference type="EMBL" id="ENN87288.1"/>
    </source>
</evidence>
<proteinExistence type="predicted"/>
<accession>N6UAR6</accession>
<gene>
    <name evidence="2" type="ORF">RHSP_25599</name>
</gene>
<dbReference type="AlphaFoldDB" id="N6UAR6"/>
<evidence type="ECO:0000313" key="3">
    <source>
        <dbReference type="Proteomes" id="UP000012429"/>
    </source>
</evidence>
<dbReference type="PATRIC" id="fig|363754.4.peg.2654"/>
<feature type="compositionally biased region" description="Basic residues" evidence="1">
    <location>
        <begin position="15"/>
        <end position="25"/>
    </location>
</feature>